<dbReference type="KEGG" id="manr:MPAN_005610"/>
<feature type="binding site" evidence="7 9">
    <location>
        <position position="78"/>
    </location>
    <ligand>
        <name>substrate</name>
    </ligand>
</feature>
<dbReference type="GO" id="GO:0009073">
    <property type="term" value="P:aromatic amino acid family biosynthetic process"/>
    <property type="evidence" value="ECO:0007669"/>
    <property type="project" value="UniProtKB-KW"/>
</dbReference>
<dbReference type="NCBIfam" id="NF003805">
    <property type="entry name" value="PRK05395.1-2"/>
    <property type="match status" value="1"/>
</dbReference>
<name>A0A7U9TGS9_9MOLU</name>
<dbReference type="HAMAP" id="MF_00169">
    <property type="entry name" value="AroQ"/>
    <property type="match status" value="1"/>
</dbReference>
<dbReference type="CDD" id="cd00466">
    <property type="entry name" value="DHQase_II"/>
    <property type="match status" value="1"/>
</dbReference>
<keyword evidence="7" id="KW-0057">Aromatic amino acid biosynthesis</keyword>
<proteinExistence type="inferred from homology"/>
<dbReference type="GO" id="GO:0008652">
    <property type="term" value="P:amino acid biosynthetic process"/>
    <property type="evidence" value="ECO:0007669"/>
    <property type="project" value="UniProtKB-KW"/>
</dbReference>
<evidence type="ECO:0000256" key="1">
    <source>
        <dbReference type="ARBA" id="ARBA00001864"/>
    </source>
</evidence>
<dbReference type="PANTHER" id="PTHR21272">
    <property type="entry name" value="CATABOLIC 3-DEHYDROQUINASE"/>
    <property type="match status" value="1"/>
</dbReference>
<sequence length="143" mass="16611">MNILVIHGPNLNMLGKRDEKLYGTFSLDDLYGEVSDYFENHEFSFFQSNHEGELIDVIQHAEEENYDALLINPGAYTHTSIAIRDALELISIPKVEVHLSNIDQREDFRKTDYIKDVCHERFMGKKIDSYIEAIKFIENLVLS</sequence>
<organism evidence="11 12">
    <name type="scientific">Mariniplasma anaerobium</name>
    <dbReference type="NCBI Taxonomy" id="2735436"/>
    <lineage>
        <taxon>Bacteria</taxon>
        <taxon>Bacillati</taxon>
        <taxon>Mycoplasmatota</taxon>
        <taxon>Mollicutes</taxon>
        <taxon>Acholeplasmatales</taxon>
        <taxon>Acholeplasmataceae</taxon>
        <taxon>Mariniplasma</taxon>
    </lineage>
</organism>
<feature type="binding site" evidence="7 9">
    <location>
        <position position="109"/>
    </location>
    <ligand>
        <name>substrate</name>
    </ligand>
</feature>
<evidence type="ECO:0000256" key="5">
    <source>
        <dbReference type="ARBA" id="ARBA00012060"/>
    </source>
</evidence>
<dbReference type="Proteomes" id="UP000620133">
    <property type="component" value="Chromosome"/>
</dbReference>
<feature type="binding site" evidence="7 9">
    <location>
        <position position="85"/>
    </location>
    <ligand>
        <name>substrate</name>
    </ligand>
</feature>
<evidence type="ECO:0000256" key="8">
    <source>
        <dbReference type="PIRSR" id="PIRSR001399-1"/>
    </source>
</evidence>
<dbReference type="Gene3D" id="3.40.50.9100">
    <property type="entry name" value="Dehydroquinase, class II"/>
    <property type="match status" value="1"/>
</dbReference>
<feature type="binding site" evidence="7 9">
    <location>
        <begin position="99"/>
        <end position="100"/>
    </location>
    <ligand>
        <name>substrate</name>
    </ligand>
</feature>
<protein>
    <recommendedName>
        <fullName evidence="5 7">3-dehydroquinate dehydratase</fullName>
        <shortName evidence="7">3-dehydroquinase</shortName>
        <ecNumber evidence="5 7">4.2.1.10</ecNumber>
    </recommendedName>
    <alternativeName>
        <fullName evidence="7">Type II DHQase</fullName>
    </alternativeName>
</protein>
<comment type="catalytic activity">
    <reaction evidence="1 7">
        <text>3-dehydroquinate = 3-dehydroshikimate + H2O</text>
        <dbReference type="Rhea" id="RHEA:21096"/>
        <dbReference type="ChEBI" id="CHEBI:15377"/>
        <dbReference type="ChEBI" id="CHEBI:16630"/>
        <dbReference type="ChEBI" id="CHEBI:32364"/>
        <dbReference type="EC" id="4.2.1.10"/>
    </reaction>
</comment>
<accession>A0A7U9TGS9</accession>
<dbReference type="InterPro" id="IPR036441">
    <property type="entry name" value="DHquinase_II_sf"/>
</dbReference>
<dbReference type="UniPathway" id="UPA00053">
    <property type="reaction ID" value="UER00086"/>
</dbReference>
<comment type="similarity">
    <text evidence="3 7">Belongs to the type-II 3-dehydroquinase family.</text>
</comment>
<dbReference type="NCBIfam" id="NF003807">
    <property type="entry name" value="PRK05395.1-4"/>
    <property type="match status" value="1"/>
</dbReference>
<comment type="function">
    <text evidence="7">Catalyzes a trans-dehydration via an enolate intermediate.</text>
</comment>
<dbReference type="EMBL" id="AP024412">
    <property type="protein sequence ID" value="BCR35668.1"/>
    <property type="molecule type" value="Genomic_DNA"/>
</dbReference>
<evidence type="ECO:0000313" key="11">
    <source>
        <dbReference type="EMBL" id="BCR35668.1"/>
    </source>
</evidence>
<dbReference type="PROSITE" id="PS01029">
    <property type="entry name" value="DEHYDROQUINASE_II"/>
    <property type="match status" value="1"/>
</dbReference>
<comment type="pathway">
    <text evidence="2 7">Metabolic intermediate biosynthesis; chorismate biosynthesis; chorismate from D-erythrose 4-phosphate and phosphoenolpyruvate: step 3/7.</text>
</comment>
<feature type="active site" description="Proton donor" evidence="7 8">
    <location>
        <position position="98"/>
    </location>
</feature>
<reference evidence="11" key="1">
    <citation type="submission" date="2021-01" db="EMBL/GenBank/DDBJ databases">
        <title>Draft genome sequence of Acholeplasmataceae bacterium strain Mahy22.</title>
        <authorList>
            <person name="Watanabe M."/>
            <person name="Kojima H."/>
            <person name="Fukui M."/>
        </authorList>
    </citation>
    <scope>NUCLEOTIDE SEQUENCE</scope>
    <source>
        <strain evidence="11">Mahy22</strain>
    </source>
</reference>
<keyword evidence="7" id="KW-0028">Amino-acid biosynthesis</keyword>
<feature type="active site" description="Proton acceptor" evidence="7 8">
    <location>
        <position position="22"/>
    </location>
</feature>
<evidence type="ECO:0000256" key="2">
    <source>
        <dbReference type="ARBA" id="ARBA00004902"/>
    </source>
</evidence>
<dbReference type="PANTHER" id="PTHR21272:SF3">
    <property type="entry name" value="CATABOLIC 3-DEHYDROQUINASE"/>
    <property type="match status" value="1"/>
</dbReference>
<dbReference type="SUPFAM" id="SSF52304">
    <property type="entry name" value="Type II 3-dehydroquinate dehydratase"/>
    <property type="match status" value="1"/>
</dbReference>
<feature type="site" description="Transition state stabilizer" evidence="7 10">
    <location>
        <position position="17"/>
    </location>
</feature>
<dbReference type="PIRSF" id="PIRSF001399">
    <property type="entry name" value="DHquinase_II"/>
    <property type="match status" value="1"/>
</dbReference>
<dbReference type="GO" id="GO:0009423">
    <property type="term" value="P:chorismate biosynthetic process"/>
    <property type="evidence" value="ECO:0007669"/>
    <property type="project" value="UniProtKB-UniRule"/>
</dbReference>
<evidence type="ECO:0000256" key="7">
    <source>
        <dbReference type="HAMAP-Rule" id="MF_00169"/>
    </source>
</evidence>
<dbReference type="AlphaFoldDB" id="A0A7U9TGS9"/>
<comment type="subunit">
    <text evidence="4 7">Homododecamer.</text>
</comment>
<dbReference type="GO" id="GO:0019631">
    <property type="term" value="P:quinate catabolic process"/>
    <property type="evidence" value="ECO:0007669"/>
    <property type="project" value="TreeGrafter"/>
</dbReference>
<evidence type="ECO:0000256" key="9">
    <source>
        <dbReference type="PIRSR" id="PIRSR001399-2"/>
    </source>
</evidence>
<evidence type="ECO:0000256" key="3">
    <source>
        <dbReference type="ARBA" id="ARBA00011037"/>
    </source>
</evidence>
<keyword evidence="6 7" id="KW-0456">Lyase</keyword>
<evidence type="ECO:0000256" key="6">
    <source>
        <dbReference type="ARBA" id="ARBA00023239"/>
    </source>
</evidence>
<dbReference type="InterPro" id="IPR018509">
    <property type="entry name" value="DHquinase_II_CS"/>
</dbReference>
<evidence type="ECO:0000313" key="12">
    <source>
        <dbReference type="Proteomes" id="UP000620133"/>
    </source>
</evidence>
<dbReference type="GO" id="GO:0003855">
    <property type="term" value="F:3-dehydroquinate dehydratase activity"/>
    <property type="evidence" value="ECO:0007669"/>
    <property type="project" value="UniProtKB-UniRule"/>
</dbReference>
<dbReference type="EC" id="4.2.1.10" evidence="5 7"/>
<feature type="binding site" evidence="7 9">
    <location>
        <position position="72"/>
    </location>
    <ligand>
        <name>substrate</name>
    </ligand>
</feature>
<gene>
    <name evidence="7 11" type="primary">aroQ</name>
    <name evidence="11" type="ORF">MPAN_005610</name>
</gene>
<dbReference type="RefSeq" id="WP_176238511.1">
    <property type="nucleotide sequence ID" value="NZ_AP024412.1"/>
</dbReference>
<dbReference type="InterPro" id="IPR001874">
    <property type="entry name" value="DHquinase_II"/>
</dbReference>
<keyword evidence="12" id="KW-1185">Reference proteome</keyword>
<evidence type="ECO:0000256" key="4">
    <source>
        <dbReference type="ARBA" id="ARBA00011193"/>
    </source>
</evidence>
<dbReference type="Pfam" id="PF01220">
    <property type="entry name" value="DHquinase_II"/>
    <property type="match status" value="1"/>
</dbReference>
<evidence type="ECO:0000256" key="10">
    <source>
        <dbReference type="PIRSR" id="PIRSR001399-3"/>
    </source>
</evidence>